<reference evidence="5 6" key="1">
    <citation type="submission" date="2024-04" db="EMBL/GenBank/DDBJ databases">
        <authorList>
            <person name="Waldvogel A.-M."/>
            <person name="Schoenle A."/>
        </authorList>
    </citation>
    <scope>NUCLEOTIDE SEQUENCE [LARGE SCALE GENOMIC DNA]</scope>
</reference>
<keyword evidence="1" id="KW-0851">Voltage-gated channel</keyword>
<dbReference type="InterPro" id="IPR040445">
    <property type="entry name" value="Kir_TM"/>
</dbReference>
<feature type="compositionally biased region" description="Low complexity" evidence="2">
    <location>
        <begin position="81"/>
        <end position="92"/>
    </location>
</feature>
<evidence type="ECO:0000256" key="3">
    <source>
        <dbReference type="SAM" id="Phobius"/>
    </source>
</evidence>
<evidence type="ECO:0000256" key="2">
    <source>
        <dbReference type="SAM" id="MobiDB-lite"/>
    </source>
</evidence>
<feature type="compositionally biased region" description="Polar residues" evidence="2">
    <location>
        <begin position="242"/>
        <end position="264"/>
    </location>
</feature>
<sequence>MTGSAVTLVINYPTERGGGGGEGGGCPGEGPKQWAQDNRYPPPPSTHRAVSVRLNGAERAEDPESPDRCGETTSTPGKMASPSPSSSRGPSPQKVCHSQTQTDVLKPLLGAAIAGVGGALRKRRRVMSKDGRSNIRIEHQSGRSALYLRDLWTTFVDMQWRYKFFLFTATFAGTWFVFGVLWYMVALVHGDLLAPVPPRSSPGPTSVQPRSHLSPAPVQPRSSPGRTSVQPRSHLGPAPFQPRSSPGPTSVQPRSNLGPTSVQPRSHLGPASVLVGL</sequence>
<keyword evidence="1" id="KW-0630">Potassium</keyword>
<gene>
    <name evidence="5" type="ORF">KC01_LOCUS10184</name>
</gene>
<evidence type="ECO:0000259" key="4">
    <source>
        <dbReference type="Pfam" id="PF01007"/>
    </source>
</evidence>
<evidence type="ECO:0000313" key="6">
    <source>
        <dbReference type="Proteomes" id="UP001497482"/>
    </source>
</evidence>
<keyword evidence="3" id="KW-0472">Membrane</keyword>
<dbReference type="Gene3D" id="1.10.287.70">
    <property type="match status" value="1"/>
</dbReference>
<dbReference type="Pfam" id="PF01007">
    <property type="entry name" value="IRK"/>
    <property type="match status" value="1"/>
</dbReference>
<keyword evidence="1" id="KW-0813">Transport</keyword>
<feature type="compositionally biased region" description="Polar residues" evidence="2">
    <location>
        <begin position="202"/>
        <end position="211"/>
    </location>
</feature>
<feature type="domain" description="Potassium channel inwardly rectifying transmembrane" evidence="4">
    <location>
        <begin position="127"/>
        <end position="195"/>
    </location>
</feature>
<accession>A0AAV2JTN2</accession>
<feature type="compositionally biased region" description="Gly residues" evidence="2">
    <location>
        <begin position="16"/>
        <end position="28"/>
    </location>
</feature>
<keyword evidence="1 3" id="KW-0812">Transmembrane</keyword>
<feature type="region of interest" description="Disordered" evidence="2">
    <location>
        <begin position="1"/>
        <end position="98"/>
    </location>
</feature>
<dbReference type="GO" id="GO:0005886">
    <property type="term" value="C:plasma membrane"/>
    <property type="evidence" value="ECO:0007669"/>
    <property type="project" value="TreeGrafter"/>
</dbReference>
<keyword evidence="6" id="KW-1185">Reference proteome</keyword>
<comment type="similarity">
    <text evidence="1">Belongs to the inward rectifier-type potassium channel (TC 1.A.2.1) family.</text>
</comment>
<dbReference type="PANTHER" id="PTHR11767">
    <property type="entry name" value="INWARD RECTIFIER POTASSIUM CHANNEL"/>
    <property type="match status" value="1"/>
</dbReference>
<dbReference type="AlphaFoldDB" id="A0AAV2JTN2"/>
<protein>
    <recommendedName>
        <fullName evidence="4">Potassium channel inwardly rectifying transmembrane domain-containing protein</fullName>
    </recommendedName>
</protein>
<keyword evidence="1" id="KW-0633">Potassium transport</keyword>
<evidence type="ECO:0000256" key="1">
    <source>
        <dbReference type="RuleBase" id="RU003822"/>
    </source>
</evidence>
<dbReference type="InterPro" id="IPR016449">
    <property type="entry name" value="K_chnl_inward-rec_Kir"/>
</dbReference>
<dbReference type="GO" id="GO:0034702">
    <property type="term" value="C:monoatomic ion channel complex"/>
    <property type="evidence" value="ECO:0007669"/>
    <property type="project" value="UniProtKB-KW"/>
</dbReference>
<feature type="compositionally biased region" description="Basic and acidic residues" evidence="2">
    <location>
        <begin position="56"/>
        <end position="70"/>
    </location>
</feature>
<keyword evidence="1" id="KW-0407">Ion channel</keyword>
<proteinExistence type="inferred from homology"/>
<dbReference type="PANTHER" id="PTHR11767:SF21">
    <property type="entry name" value="ATP-SENSITIVE INWARD RECTIFIER POTASSIUM CHANNEL 10"/>
    <property type="match status" value="1"/>
</dbReference>
<dbReference type="GO" id="GO:0005242">
    <property type="term" value="F:inward rectifier potassium channel activity"/>
    <property type="evidence" value="ECO:0007669"/>
    <property type="project" value="InterPro"/>
</dbReference>
<dbReference type="EMBL" id="OZ035836">
    <property type="protein sequence ID" value="CAL1579090.1"/>
    <property type="molecule type" value="Genomic_DNA"/>
</dbReference>
<dbReference type="GO" id="GO:1990573">
    <property type="term" value="P:potassium ion import across plasma membrane"/>
    <property type="evidence" value="ECO:0007669"/>
    <property type="project" value="TreeGrafter"/>
</dbReference>
<dbReference type="Proteomes" id="UP001497482">
    <property type="component" value="Chromosome 14"/>
</dbReference>
<dbReference type="GO" id="GO:0034765">
    <property type="term" value="P:regulation of monoatomic ion transmembrane transport"/>
    <property type="evidence" value="ECO:0007669"/>
    <property type="project" value="TreeGrafter"/>
</dbReference>
<feature type="compositionally biased region" description="Polar residues" evidence="2">
    <location>
        <begin position="220"/>
        <end position="231"/>
    </location>
</feature>
<feature type="region of interest" description="Disordered" evidence="2">
    <location>
        <begin position="198"/>
        <end position="277"/>
    </location>
</feature>
<name>A0AAV2JTN2_KNICA</name>
<organism evidence="5 6">
    <name type="scientific">Knipowitschia caucasica</name>
    <name type="common">Caucasian dwarf goby</name>
    <name type="synonym">Pomatoschistus caucasicus</name>
    <dbReference type="NCBI Taxonomy" id="637954"/>
    <lineage>
        <taxon>Eukaryota</taxon>
        <taxon>Metazoa</taxon>
        <taxon>Chordata</taxon>
        <taxon>Craniata</taxon>
        <taxon>Vertebrata</taxon>
        <taxon>Euteleostomi</taxon>
        <taxon>Actinopterygii</taxon>
        <taxon>Neopterygii</taxon>
        <taxon>Teleostei</taxon>
        <taxon>Neoteleostei</taxon>
        <taxon>Acanthomorphata</taxon>
        <taxon>Gobiaria</taxon>
        <taxon>Gobiiformes</taxon>
        <taxon>Gobioidei</taxon>
        <taxon>Gobiidae</taxon>
        <taxon>Gobiinae</taxon>
        <taxon>Knipowitschia</taxon>
    </lineage>
</organism>
<keyword evidence="3" id="KW-1133">Transmembrane helix</keyword>
<dbReference type="SUPFAM" id="SSF81324">
    <property type="entry name" value="Voltage-gated potassium channels"/>
    <property type="match status" value="1"/>
</dbReference>
<comment type="subcellular location">
    <subcellularLocation>
        <location evidence="1">Membrane</location>
        <topology evidence="1">Multi-pass membrane protein</topology>
    </subcellularLocation>
</comment>
<evidence type="ECO:0000313" key="5">
    <source>
        <dbReference type="EMBL" id="CAL1579090.1"/>
    </source>
</evidence>
<feature type="transmembrane region" description="Helical" evidence="3">
    <location>
        <begin position="164"/>
        <end position="185"/>
    </location>
</feature>
<keyword evidence="1" id="KW-0406">Ion transport</keyword>